<evidence type="ECO:0000313" key="3">
    <source>
        <dbReference type="Proteomes" id="UP001165413"/>
    </source>
</evidence>
<proteinExistence type="predicted"/>
<organism evidence="2 3">
    <name type="scientific">Opacimonas viscosa</name>
    <dbReference type="NCBI Taxonomy" id="2961944"/>
    <lineage>
        <taxon>Bacteria</taxon>
        <taxon>Pseudomonadati</taxon>
        <taxon>Pseudomonadota</taxon>
        <taxon>Gammaproteobacteria</taxon>
        <taxon>Alteromonadales</taxon>
        <taxon>Alteromonadaceae</taxon>
        <taxon>Opacimonas</taxon>
    </lineage>
</organism>
<name>A0AA42BMC4_9ALTE</name>
<evidence type="ECO:0000256" key="1">
    <source>
        <dbReference type="SAM" id="SignalP"/>
    </source>
</evidence>
<dbReference type="EMBL" id="JANATA010000008">
    <property type="protein sequence ID" value="MCP3428482.1"/>
    <property type="molecule type" value="Genomic_DNA"/>
</dbReference>
<dbReference type="AlphaFoldDB" id="A0AA42BMC4"/>
<evidence type="ECO:0008006" key="4">
    <source>
        <dbReference type="Google" id="ProtNLM"/>
    </source>
</evidence>
<dbReference type="InterPro" id="IPR010916">
    <property type="entry name" value="TonB_box_CS"/>
</dbReference>
<reference evidence="2" key="1">
    <citation type="submission" date="2022-07" db="EMBL/GenBank/DDBJ databases">
        <title>Characterization of the Novel Bacterium Alteromonas immobilis LMIT006 and Alteromonas gregis LMIT007.</title>
        <authorList>
            <person name="Lin X."/>
        </authorList>
    </citation>
    <scope>NUCLEOTIDE SEQUENCE</scope>
    <source>
        <strain evidence="2">LMIT007</strain>
    </source>
</reference>
<protein>
    <recommendedName>
        <fullName evidence="4">TIGR03016 family PEP-CTERM system-associated outer membrane protein</fullName>
    </recommendedName>
</protein>
<dbReference type="RefSeq" id="WP_254099799.1">
    <property type="nucleotide sequence ID" value="NZ_JANATA010000008.1"/>
</dbReference>
<accession>A0AA42BMC4</accession>
<comment type="caution">
    <text evidence="2">The sequence shown here is derived from an EMBL/GenBank/DDBJ whole genome shotgun (WGS) entry which is preliminary data.</text>
</comment>
<keyword evidence="3" id="KW-1185">Reference proteome</keyword>
<dbReference type="PROSITE" id="PS00430">
    <property type="entry name" value="TONB_DEPENDENT_REC_1"/>
    <property type="match status" value="1"/>
</dbReference>
<feature type="chain" id="PRO_5041424128" description="TIGR03016 family PEP-CTERM system-associated outer membrane protein" evidence="1">
    <location>
        <begin position="23"/>
        <end position="544"/>
    </location>
</feature>
<feature type="signal peptide" evidence="1">
    <location>
        <begin position="1"/>
        <end position="22"/>
    </location>
</feature>
<dbReference type="Proteomes" id="UP001165413">
    <property type="component" value="Unassembled WGS sequence"/>
</dbReference>
<keyword evidence="1" id="KW-0732">Signal</keyword>
<evidence type="ECO:0000313" key="2">
    <source>
        <dbReference type="EMBL" id="MCP3428482.1"/>
    </source>
</evidence>
<sequence>MRKPLLVILVANALGTSAMLSAGELSFAPALDTSLVQQKYTFASDAQRDINTLVVTPSFTAEYSARKFTLSATAAHTQQESNVDEDTQEDSFTSYRVNGEFFIVDRLLYLTVARSQSHQSFNPNQFAIEDFLFRDTPLRKNTSQQISLNSNIQNNDYINGNLQAFHSQFDISALATELNDNESSTSGFSVQLRQGDDTKAMTWSLVLNHQDSEQFSANDLSTQYAQLTTNFRVFNDFGLTTTAQTEKNEVTGTTQAFSQLRDFSSIGLGVNYSPSANRIIALTYNKGTTDGLNGQAEEEDNFVAGSINWAFSSRTQLTLNAAKRFYGRSASGNLSYNTKHWRASATRSETVTSTSRLLNEGSSLAAFVCPTGATSVGDCFLPDTLDYNLGAGENFVNFLQPNISLEDSIILRKNNVVSVGYQKRKLSLSFSASLNEDENQANFITTETASKNASITYKVGARSSLSLTWTDSETKRIDQDDNNLSGNTDKVALRFERTFGRDWSANAELANINRDGFVPGFATQGDKLKDKRVSVGLSYQPQLK</sequence>
<gene>
    <name evidence="2" type="ORF">NLF92_05935</name>
</gene>